<evidence type="ECO:0000313" key="1">
    <source>
        <dbReference type="EMBL" id="KIK81383.1"/>
    </source>
</evidence>
<dbReference type="Proteomes" id="UP000054538">
    <property type="component" value="Unassembled WGS sequence"/>
</dbReference>
<evidence type="ECO:0000313" key="2">
    <source>
        <dbReference type="Proteomes" id="UP000054538"/>
    </source>
</evidence>
<accession>A0A0D0D0B3</accession>
<dbReference type="OrthoDB" id="2693027at2759"/>
<sequence length="118" mass="13450">NFHIVWETTTNTGCTSKIVKWLVDHPVYCIVLFSEDKSTPCPEGWASGRTKLEICTFITELVFKDDKDYRLCKLLTLHSNVLPRLKKAYHKQAVKFMQTGNGIAPDSEGHSNLLHKSK</sequence>
<dbReference type="EMBL" id="KN825808">
    <property type="protein sequence ID" value="KIK81383.1"/>
    <property type="molecule type" value="Genomic_DNA"/>
</dbReference>
<gene>
    <name evidence="1" type="ORF">PAXRUDRAFT_808108</name>
</gene>
<proteinExistence type="predicted"/>
<keyword evidence="2" id="KW-1185">Reference proteome</keyword>
<reference evidence="1 2" key="1">
    <citation type="submission" date="2014-04" db="EMBL/GenBank/DDBJ databases">
        <authorList>
            <consortium name="DOE Joint Genome Institute"/>
            <person name="Kuo A."/>
            <person name="Kohler A."/>
            <person name="Jargeat P."/>
            <person name="Nagy L.G."/>
            <person name="Floudas D."/>
            <person name="Copeland A."/>
            <person name="Barry K.W."/>
            <person name="Cichocki N."/>
            <person name="Veneault-Fourrey C."/>
            <person name="LaButti K."/>
            <person name="Lindquist E.A."/>
            <person name="Lipzen A."/>
            <person name="Lundell T."/>
            <person name="Morin E."/>
            <person name="Murat C."/>
            <person name="Sun H."/>
            <person name="Tunlid A."/>
            <person name="Henrissat B."/>
            <person name="Grigoriev I.V."/>
            <person name="Hibbett D.S."/>
            <person name="Martin F."/>
            <person name="Nordberg H.P."/>
            <person name="Cantor M.N."/>
            <person name="Hua S.X."/>
        </authorList>
    </citation>
    <scope>NUCLEOTIDE SEQUENCE [LARGE SCALE GENOMIC DNA]</scope>
    <source>
        <strain evidence="1 2">Ve08.2h10</strain>
    </source>
</reference>
<reference evidence="2" key="2">
    <citation type="submission" date="2015-01" db="EMBL/GenBank/DDBJ databases">
        <title>Evolutionary Origins and Diversification of the Mycorrhizal Mutualists.</title>
        <authorList>
            <consortium name="DOE Joint Genome Institute"/>
            <consortium name="Mycorrhizal Genomics Consortium"/>
            <person name="Kohler A."/>
            <person name="Kuo A."/>
            <person name="Nagy L.G."/>
            <person name="Floudas D."/>
            <person name="Copeland A."/>
            <person name="Barry K.W."/>
            <person name="Cichocki N."/>
            <person name="Veneault-Fourrey C."/>
            <person name="LaButti K."/>
            <person name="Lindquist E.A."/>
            <person name="Lipzen A."/>
            <person name="Lundell T."/>
            <person name="Morin E."/>
            <person name="Murat C."/>
            <person name="Riley R."/>
            <person name="Ohm R."/>
            <person name="Sun H."/>
            <person name="Tunlid A."/>
            <person name="Henrissat B."/>
            <person name="Grigoriev I.V."/>
            <person name="Hibbett D.S."/>
            <person name="Martin F."/>
        </authorList>
    </citation>
    <scope>NUCLEOTIDE SEQUENCE [LARGE SCALE GENOMIC DNA]</scope>
    <source>
        <strain evidence="2">Ve08.2h10</strain>
    </source>
</reference>
<dbReference type="HOGENOM" id="CLU_041175_2_1_1"/>
<protein>
    <submittedName>
        <fullName evidence="1">Uncharacterized protein</fullName>
    </submittedName>
</protein>
<dbReference type="AlphaFoldDB" id="A0A0D0D0B3"/>
<feature type="non-terminal residue" evidence="1">
    <location>
        <position position="1"/>
    </location>
</feature>
<dbReference type="InParanoid" id="A0A0D0D0B3"/>
<organism evidence="1 2">
    <name type="scientific">Paxillus rubicundulus Ve08.2h10</name>
    <dbReference type="NCBI Taxonomy" id="930991"/>
    <lineage>
        <taxon>Eukaryota</taxon>
        <taxon>Fungi</taxon>
        <taxon>Dikarya</taxon>
        <taxon>Basidiomycota</taxon>
        <taxon>Agaricomycotina</taxon>
        <taxon>Agaricomycetes</taxon>
        <taxon>Agaricomycetidae</taxon>
        <taxon>Boletales</taxon>
        <taxon>Paxilineae</taxon>
        <taxon>Paxillaceae</taxon>
        <taxon>Paxillus</taxon>
    </lineage>
</organism>
<name>A0A0D0D0B3_9AGAM</name>